<evidence type="ECO:0000313" key="3">
    <source>
        <dbReference type="Proteomes" id="UP000255425"/>
    </source>
</evidence>
<sequence>MLIDRDVPGKHASYKVGGMLGAQNEFTHDSDLFQLAIESRSMFPQLSESLLNETSIDIQFHNSGLIKIANQESDVASLEHQYHFLTGKDSSVKQLNNEALIHLTQGAVEPSYAAIHIPHDGQINAHNYTNALLESIK</sequence>
<dbReference type="AlphaFoldDB" id="A0A380GY82"/>
<name>A0A380GY82_9STAP</name>
<dbReference type="EC" id="1.4.3.19" evidence="2"/>
<dbReference type="InterPro" id="IPR036188">
    <property type="entry name" value="FAD/NAD-bd_sf"/>
</dbReference>
<evidence type="ECO:0000259" key="1">
    <source>
        <dbReference type="Pfam" id="PF01266"/>
    </source>
</evidence>
<feature type="domain" description="FAD dependent oxidoreductase" evidence="1">
    <location>
        <begin position="2"/>
        <end position="135"/>
    </location>
</feature>
<dbReference type="Pfam" id="PF01266">
    <property type="entry name" value="DAO"/>
    <property type="match status" value="1"/>
</dbReference>
<dbReference type="Gene3D" id="3.30.9.10">
    <property type="entry name" value="D-Amino Acid Oxidase, subunit A, domain 2"/>
    <property type="match status" value="1"/>
</dbReference>
<proteinExistence type="predicted"/>
<dbReference type="EMBL" id="UHDZ01000001">
    <property type="protein sequence ID" value="SUM68453.1"/>
    <property type="molecule type" value="Genomic_DNA"/>
</dbReference>
<reference evidence="2 3" key="1">
    <citation type="submission" date="2018-06" db="EMBL/GenBank/DDBJ databases">
        <authorList>
            <consortium name="Pathogen Informatics"/>
            <person name="Doyle S."/>
        </authorList>
    </citation>
    <scope>NUCLEOTIDE SEQUENCE [LARGE SCALE GENOMIC DNA]</scope>
    <source>
        <strain evidence="2 3">NCTC11807</strain>
    </source>
</reference>
<gene>
    <name evidence="2" type="primary">thiO_2</name>
    <name evidence="2" type="ORF">NCTC11807_00544</name>
</gene>
<dbReference type="SUPFAM" id="SSF51905">
    <property type="entry name" value="FAD/NAD(P)-binding domain"/>
    <property type="match status" value="1"/>
</dbReference>
<evidence type="ECO:0000313" key="2">
    <source>
        <dbReference type="EMBL" id="SUM68453.1"/>
    </source>
</evidence>
<keyword evidence="3" id="KW-1185">Reference proteome</keyword>
<dbReference type="InterPro" id="IPR006076">
    <property type="entry name" value="FAD-dep_OxRdtase"/>
</dbReference>
<protein>
    <submittedName>
        <fullName evidence="2">Glycine oxidase</fullName>
        <ecNumber evidence="2">1.4.3.19</ecNumber>
    </submittedName>
</protein>
<keyword evidence="2" id="KW-0560">Oxidoreductase</keyword>
<dbReference type="Gene3D" id="3.50.50.60">
    <property type="entry name" value="FAD/NAD(P)-binding domain"/>
    <property type="match status" value="1"/>
</dbReference>
<organism evidence="2 3">
    <name type="scientific">Staphylococcus saccharolyticus</name>
    <dbReference type="NCBI Taxonomy" id="33028"/>
    <lineage>
        <taxon>Bacteria</taxon>
        <taxon>Bacillati</taxon>
        <taxon>Bacillota</taxon>
        <taxon>Bacilli</taxon>
        <taxon>Bacillales</taxon>
        <taxon>Staphylococcaceae</taxon>
        <taxon>Staphylococcus</taxon>
    </lineage>
</organism>
<accession>A0A380GY82</accession>
<dbReference type="GO" id="GO:0043799">
    <property type="term" value="F:glycine oxidase activity"/>
    <property type="evidence" value="ECO:0007669"/>
    <property type="project" value="UniProtKB-EC"/>
</dbReference>
<dbReference type="Proteomes" id="UP000255425">
    <property type="component" value="Unassembled WGS sequence"/>
</dbReference>